<evidence type="ECO:0000259" key="2">
    <source>
        <dbReference type="Pfam" id="PF04773"/>
    </source>
</evidence>
<dbReference type="PANTHER" id="PTHR30273">
    <property type="entry name" value="PERIPLASMIC SIGNAL SENSOR AND SIGMA FACTOR ACTIVATOR FECR-RELATED"/>
    <property type="match status" value="1"/>
</dbReference>
<dbReference type="AlphaFoldDB" id="A0A5R9L600"/>
<keyword evidence="1" id="KW-0812">Transmembrane</keyword>
<dbReference type="Pfam" id="PF16344">
    <property type="entry name" value="FecR_C"/>
    <property type="match status" value="1"/>
</dbReference>
<dbReference type="EMBL" id="VCEJ01000002">
    <property type="protein sequence ID" value="TLV03831.1"/>
    <property type="molecule type" value="Genomic_DNA"/>
</dbReference>
<feature type="transmembrane region" description="Helical" evidence="1">
    <location>
        <begin position="73"/>
        <end position="96"/>
    </location>
</feature>
<reference evidence="4 5" key="1">
    <citation type="submission" date="2019-05" db="EMBL/GenBank/DDBJ databases">
        <authorList>
            <person name="Qu J.-H."/>
        </authorList>
    </citation>
    <scope>NUCLEOTIDE SEQUENCE [LARGE SCALE GENOMIC DNA]</scope>
    <source>
        <strain evidence="4 5">T17</strain>
    </source>
</reference>
<keyword evidence="5" id="KW-1185">Reference proteome</keyword>
<dbReference type="InterPro" id="IPR032508">
    <property type="entry name" value="FecR_C"/>
</dbReference>
<dbReference type="InterPro" id="IPR012373">
    <property type="entry name" value="Ferrdict_sens_TM"/>
</dbReference>
<dbReference type="OrthoDB" id="645173at2"/>
<name>A0A5R9L600_9BACT</name>
<comment type="caution">
    <text evidence="4">The sequence shown here is derived from an EMBL/GenBank/DDBJ whole genome shotgun (WGS) entry which is preliminary data.</text>
</comment>
<organism evidence="4 5">
    <name type="scientific">Dyadobacter luticola</name>
    <dbReference type="NCBI Taxonomy" id="1979387"/>
    <lineage>
        <taxon>Bacteria</taxon>
        <taxon>Pseudomonadati</taxon>
        <taxon>Bacteroidota</taxon>
        <taxon>Cytophagia</taxon>
        <taxon>Cytophagales</taxon>
        <taxon>Spirosomataceae</taxon>
        <taxon>Dyadobacter</taxon>
    </lineage>
</organism>
<dbReference type="Pfam" id="PF04773">
    <property type="entry name" value="FecR"/>
    <property type="match status" value="1"/>
</dbReference>
<keyword evidence="1" id="KW-1133">Transmembrane helix</keyword>
<dbReference type="Proteomes" id="UP000306402">
    <property type="component" value="Unassembled WGS sequence"/>
</dbReference>
<gene>
    <name evidence="4" type="ORF">FEN17_09625</name>
</gene>
<evidence type="ECO:0000313" key="4">
    <source>
        <dbReference type="EMBL" id="TLV03831.1"/>
    </source>
</evidence>
<dbReference type="InterPro" id="IPR006860">
    <property type="entry name" value="FecR"/>
</dbReference>
<sequence length="340" mass="38072">MNQHDFDILLQKYLAGDCDPEEERQILEWSENAFGHGTAAITATEQKIVERRIWKRIRTSALGKKPFLVSIGWQWLAVAATVVLVCGAALLMPGFFSQFNRNVSSNAAGSELALKDFIKVSNKGGQPKNVSLEDGTLVKLTPESSLKYPRHFDTNKRQVELEGEAFFDVQKDSTRPFFVYTGELVTQVLGTSFNVKSYTNAKTIEVKVVTGRVSVYENEQKAPHNRNGVILKPNQQITFDKESKKLVPELVEEPALQDVQDKKLEMVFEDATLQEVLSVIQKAFGVEIVVEKSTLNDCIFTGDLTGLPLHTQLRFICKSVNASYELRGTTFFIKGDGCKK</sequence>
<accession>A0A5R9L600</accession>
<dbReference type="PANTHER" id="PTHR30273:SF2">
    <property type="entry name" value="PROTEIN FECR"/>
    <property type="match status" value="1"/>
</dbReference>
<evidence type="ECO:0000313" key="5">
    <source>
        <dbReference type="Proteomes" id="UP000306402"/>
    </source>
</evidence>
<dbReference type="GO" id="GO:0016989">
    <property type="term" value="F:sigma factor antagonist activity"/>
    <property type="evidence" value="ECO:0007669"/>
    <property type="project" value="TreeGrafter"/>
</dbReference>
<dbReference type="Gene3D" id="2.60.120.1440">
    <property type="match status" value="1"/>
</dbReference>
<protein>
    <submittedName>
        <fullName evidence="4">DUF4974 domain-containing protein</fullName>
    </submittedName>
</protein>
<dbReference type="Gene3D" id="3.55.50.30">
    <property type="match status" value="1"/>
</dbReference>
<feature type="domain" description="Protein FecR C-terminal" evidence="3">
    <location>
        <begin position="266"/>
        <end position="333"/>
    </location>
</feature>
<dbReference type="PIRSF" id="PIRSF018266">
    <property type="entry name" value="FecR"/>
    <property type="match status" value="1"/>
</dbReference>
<feature type="domain" description="FecR protein" evidence="2">
    <location>
        <begin position="125"/>
        <end position="213"/>
    </location>
</feature>
<dbReference type="RefSeq" id="WP_138365041.1">
    <property type="nucleotide sequence ID" value="NZ_VCEJ01000002.1"/>
</dbReference>
<evidence type="ECO:0000256" key="1">
    <source>
        <dbReference type="SAM" id="Phobius"/>
    </source>
</evidence>
<evidence type="ECO:0000259" key="3">
    <source>
        <dbReference type="Pfam" id="PF16344"/>
    </source>
</evidence>
<proteinExistence type="predicted"/>
<keyword evidence="1" id="KW-0472">Membrane</keyword>